<feature type="non-terminal residue" evidence="1">
    <location>
        <position position="1"/>
    </location>
</feature>
<sequence>ILRDSSLIDNEITYLYISDQRLCEQEENDCRPAELQKTLTTSEALQELSARVCKKLLIRRLTVKRETALLK</sequence>
<dbReference type="Proteomes" id="UP000007802">
    <property type="component" value="Unassembled WGS sequence"/>
</dbReference>
<reference evidence="1" key="1">
    <citation type="submission" date="2010-03" db="EMBL/GenBank/DDBJ databases">
        <title>Annotation of Blastomyces dermatitidis strain ATCC 18188.</title>
        <authorList>
            <consortium name="The Broad Institute Genome Sequencing Platform"/>
            <consortium name="Broad Institute Genome Sequencing Center for Infectious Disease."/>
            <person name="Cuomo C."/>
            <person name="Klein B."/>
            <person name="Sullivan T."/>
            <person name="Heitman J."/>
            <person name="Young S."/>
            <person name="Zeng Q."/>
            <person name="Gargeya S."/>
            <person name="Alvarado L."/>
            <person name="Berlin A.M."/>
            <person name="Chapman S.B."/>
            <person name="Chen Z."/>
            <person name="Freedman E."/>
            <person name="Gellesch M."/>
            <person name="Goldberg J."/>
            <person name="Griggs A."/>
            <person name="Gujja S."/>
            <person name="Heilman E."/>
            <person name="Heiman D."/>
            <person name="Howarth C."/>
            <person name="Mehta T."/>
            <person name="Neiman D."/>
            <person name="Pearson M."/>
            <person name="Roberts A."/>
            <person name="Saif S."/>
            <person name="Shea T."/>
            <person name="Shenoy N."/>
            <person name="Sisk P."/>
            <person name="Stolte C."/>
            <person name="Sykes S."/>
            <person name="White J."/>
            <person name="Yandava C."/>
            <person name="Haas B."/>
            <person name="Nusbaum C."/>
            <person name="Birren B."/>
        </authorList>
    </citation>
    <scope>NUCLEOTIDE SEQUENCE</scope>
    <source>
        <strain evidence="1">ATCC 18188</strain>
    </source>
</reference>
<name>A0A0J9ESN3_AJEDA</name>
<dbReference type="AlphaFoldDB" id="A0A0J9ESN3"/>
<protein>
    <submittedName>
        <fullName evidence="1">Uncharacterized protein</fullName>
    </submittedName>
</protein>
<feature type="non-terminal residue" evidence="1">
    <location>
        <position position="71"/>
    </location>
</feature>
<gene>
    <name evidence="1" type="ORF">BDDG_13250</name>
</gene>
<dbReference type="EMBL" id="GG749563">
    <property type="protein sequence ID" value="KMW69071.1"/>
    <property type="molecule type" value="Genomic_DNA"/>
</dbReference>
<evidence type="ECO:0000313" key="1">
    <source>
        <dbReference type="EMBL" id="KMW69071.1"/>
    </source>
</evidence>
<organism evidence="1">
    <name type="scientific">Ajellomyces dermatitidis (strain ATCC 18188 / CBS 674.68)</name>
    <name type="common">Blastomyces dermatitidis</name>
    <dbReference type="NCBI Taxonomy" id="653446"/>
    <lineage>
        <taxon>Eukaryota</taxon>
        <taxon>Fungi</taxon>
        <taxon>Dikarya</taxon>
        <taxon>Ascomycota</taxon>
        <taxon>Pezizomycotina</taxon>
        <taxon>Eurotiomycetes</taxon>
        <taxon>Eurotiomycetidae</taxon>
        <taxon>Onygenales</taxon>
        <taxon>Ajellomycetaceae</taxon>
        <taxon>Blastomyces</taxon>
    </lineage>
</organism>
<proteinExistence type="predicted"/>
<accession>A0A0J9ESN3</accession>